<evidence type="ECO:0000313" key="3">
    <source>
        <dbReference type="Proteomes" id="UP001175271"/>
    </source>
</evidence>
<sequence>MGFILTTLFIFLTCFHLLYGHLAKPSITLHNGHISLYDELFQHDLRGSIQPGMPYSLDITLVDTQSHDYLLQHCLYNGQSRFIDNYGCFLGDRIFVKKWETTQYNIPGAIKRTIIHFVPKEPVVHIECRIKIIECCGCAEQACERKPLLSEFNDIQETLILSVGGDRPVAGGGIIGSNGNIGAAQARSFTGIPCSNGSGQVNIRGADCCVRRAFGIRKSRGKRSNCDGTKSG</sequence>
<evidence type="ECO:0008006" key="4">
    <source>
        <dbReference type="Google" id="ProtNLM"/>
    </source>
</evidence>
<gene>
    <name evidence="2" type="ORF">QR680_002074</name>
</gene>
<feature type="chain" id="PRO_5041342613" description="ZP domain-containing protein" evidence="1">
    <location>
        <begin position="21"/>
        <end position="232"/>
    </location>
</feature>
<organism evidence="2 3">
    <name type="scientific">Steinernema hermaphroditum</name>
    <dbReference type="NCBI Taxonomy" id="289476"/>
    <lineage>
        <taxon>Eukaryota</taxon>
        <taxon>Metazoa</taxon>
        <taxon>Ecdysozoa</taxon>
        <taxon>Nematoda</taxon>
        <taxon>Chromadorea</taxon>
        <taxon>Rhabditida</taxon>
        <taxon>Tylenchina</taxon>
        <taxon>Panagrolaimomorpha</taxon>
        <taxon>Strongyloidoidea</taxon>
        <taxon>Steinernematidae</taxon>
        <taxon>Steinernema</taxon>
    </lineage>
</organism>
<evidence type="ECO:0000313" key="2">
    <source>
        <dbReference type="EMBL" id="KAK0397303.1"/>
    </source>
</evidence>
<feature type="signal peptide" evidence="1">
    <location>
        <begin position="1"/>
        <end position="20"/>
    </location>
</feature>
<reference evidence="2" key="1">
    <citation type="submission" date="2023-06" db="EMBL/GenBank/DDBJ databases">
        <title>Genomic analysis of the entomopathogenic nematode Steinernema hermaphroditum.</title>
        <authorList>
            <person name="Schwarz E.M."/>
            <person name="Heppert J.K."/>
            <person name="Baniya A."/>
            <person name="Schwartz H.T."/>
            <person name="Tan C.-H."/>
            <person name="Antoshechkin I."/>
            <person name="Sternberg P.W."/>
            <person name="Goodrich-Blair H."/>
            <person name="Dillman A.R."/>
        </authorList>
    </citation>
    <scope>NUCLEOTIDE SEQUENCE</scope>
    <source>
        <strain evidence="2">PS9179</strain>
        <tissue evidence="2">Whole animal</tissue>
    </source>
</reference>
<protein>
    <recommendedName>
        <fullName evidence="4">ZP domain-containing protein</fullName>
    </recommendedName>
</protein>
<evidence type="ECO:0000256" key="1">
    <source>
        <dbReference type="SAM" id="SignalP"/>
    </source>
</evidence>
<dbReference type="EMBL" id="JAUCMV010000005">
    <property type="protein sequence ID" value="KAK0397303.1"/>
    <property type="molecule type" value="Genomic_DNA"/>
</dbReference>
<keyword evidence="3" id="KW-1185">Reference proteome</keyword>
<accession>A0AA39H2U8</accession>
<comment type="caution">
    <text evidence="2">The sequence shown here is derived from an EMBL/GenBank/DDBJ whole genome shotgun (WGS) entry which is preliminary data.</text>
</comment>
<name>A0AA39H2U8_9BILA</name>
<dbReference type="AlphaFoldDB" id="A0AA39H2U8"/>
<dbReference type="Proteomes" id="UP001175271">
    <property type="component" value="Unassembled WGS sequence"/>
</dbReference>
<proteinExistence type="predicted"/>
<keyword evidence="1" id="KW-0732">Signal</keyword>